<dbReference type="AlphaFoldDB" id="A0A1G2C6Z4"/>
<keyword evidence="1" id="KW-1133">Transmembrane helix</keyword>
<comment type="caution">
    <text evidence="2">The sequence shown here is derived from an EMBL/GenBank/DDBJ whole genome shotgun (WGS) entry which is preliminary data.</text>
</comment>
<gene>
    <name evidence="2" type="ORF">A2128_01025</name>
</gene>
<dbReference type="InterPro" id="IPR011042">
    <property type="entry name" value="6-blade_b-propeller_TolB-like"/>
</dbReference>
<dbReference type="Gene3D" id="2.120.10.30">
    <property type="entry name" value="TolB, C-terminal domain"/>
    <property type="match status" value="1"/>
</dbReference>
<feature type="transmembrane region" description="Helical" evidence="1">
    <location>
        <begin position="21"/>
        <end position="42"/>
    </location>
</feature>
<proteinExistence type="predicted"/>
<dbReference type="SUPFAM" id="SSF82171">
    <property type="entry name" value="DPP6 N-terminal domain-like"/>
    <property type="match status" value="1"/>
</dbReference>
<evidence type="ECO:0000256" key="1">
    <source>
        <dbReference type="SAM" id="Phobius"/>
    </source>
</evidence>
<reference evidence="2 3" key="1">
    <citation type="journal article" date="2016" name="Nat. Commun.">
        <title>Thousands of microbial genomes shed light on interconnected biogeochemical processes in an aquifer system.</title>
        <authorList>
            <person name="Anantharaman K."/>
            <person name="Brown C.T."/>
            <person name="Hug L.A."/>
            <person name="Sharon I."/>
            <person name="Castelle C.J."/>
            <person name="Probst A.J."/>
            <person name="Thomas B.C."/>
            <person name="Singh A."/>
            <person name="Wilkins M.J."/>
            <person name="Karaoz U."/>
            <person name="Brodie E.L."/>
            <person name="Williams K.H."/>
            <person name="Hubbard S.S."/>
            <person name="Banfield J.F."/>
        </authorList>
    </citation>
    <scope>NUCLEOTIDE SEQUENCE [LARGE SCALE GENOMIC DNA]</scope>
</reference>
<dbReference type="Proteomes" id="UP000176349">
    <property type="component" value="Unassembled WGS sequence"/>
</dbReference>
<keyword evidence="1" id="KW-0472">Membrane</keyword>
<evidence type="ECO:0000313" key="2">
    <source>
        <dbReference type="EMBL" id="OGY97172.1"/>
    </source>
</evidence>
<keyword evidence="1" id="KW-0812">Transmembrane</keyword>
<accession>A0A1G2C6Z4</accession>
<name>A0A1G2C6Z4_9BACT</name>
<protein>
    <submittedName>
        <fullName evidence="2">Uncharacterized protein</fullName>
    </submittedName>
</protein>
<dbReference type="EMBL" id="MHKV01000020">
    <property type="protein sequence ID" value="OGY97172.1"/>
    <property type="molecule type" value="Genomic_DNA"/>
</dbReference>
<evidence type="ECO:0000313" key="3">
    <source>
        <dbReference type="Proteomes" id="UP000176349"/>
    </source>
</evidence>
<organism evidence="2 3">
    <name type="scientific">Candidatus Liptonbacteria bacterium GWC1_60_9</name>
    <dbReference type="NCBI Taxonomy" id="1798645"/>
    <lineage>
        <taxon>Bacteria</taxon>
        <taxon>Candidatus Liptoniibacteriota</taxon>
    </lineage>
</organism>
<sequence>MEQSPLSQQNNITSLARQTKVYIVIGVALALVLGAVIGKWYVGKTYGIPGYVADIPKHGLDLRTKEKRIFVLNGRELWSYALGNARWTMVDKGLSLTGTALGESIIEGVGPMVAYVSNAGARKELMVSDVHGNKLRIFELEGGAEESYDIFLNEWSPNNLQLLFAVAMDTGGIGQNSFILSARAAEIDRGFYVADLNGGKIYKLAVGAEEGQPWESLGWLDNNTILFSKGDALFSYSLRLGRPVPFEKQLFPQGKKPFAFRKSKVSERGTFSYETGELGDNPNSQIYFFDGEAYRLVKDGGWAENQFSLISPDGSLIAYSRFLTENTFNQKAEIHIYHVKDGKDEVLPFEFATSFMSYYWWNNTRLVVKEPGSELAFLSVYDVINKKQELIVKKPADEGAVAP</sequence>